<dbReference type="InterPro" id="IPR030970">
    <property type="entry name" value="ABC_MlaD"/>
</dbReference>
<accession>S7UKZ7</accession>
<reference evidence="3 4" key="1">
    <citation type="journal article" date="2013" name="Genome Announc.">
        <title>Draft genome sequences for three mercury-methylating, sulfate-reducing bacteria.</title>
        <authorList>
            <person name="Brown S.D."/>
            <person name="Hurt R.A.Jr."/>
            <person name="Gilmour C.C."/>
            <person name="Elias D.A."/>
        </authorList>
    </citation>
    <scope>NUCLEOTIDE SEQUENCE [LARGE SCALE GENOMIC DNA]</scope>
    <source>
        <strain evidence="3 4">DSM 16529</strain>
    </source>
</reference>
<keyword evidence="1" id="KW-1133">Transmembrane helix</keyword>
<keyword evidence="1" id="KW-0812">Transmembrane</keyword>
<dbReference type="EMBL" id="ATHI01000026">
    <property type="protein sequence ID" value="EPR32998.1"/>
    <property type="molecule type" value="Genomic_DNA"/>
</dbReference>
<dbReference type="OrthoDB" id="9788420at2"/>
<evidence type="ECO:0000313" key="4">
    <source>
        <dbReference type="Proteomes" id="UP000014975"/>
    </source>
</evidence>
<gene>
    <name evidence="3" type="ORF">dsat_0439</name>
</gene>
<name>S7UKZ7_9BACT</name>
<comment type="caution">
    <text evidence="3">The sequence shown here is derived from an EMBL/GenBank/DDBJ whole genome shotgun (WGS) entry which is preliminary data.</text>
</comment>
<keyword evidence="4" id="KW-1185">Reference proteome</keyword>
<proteinExistence type="predicted"/>
<dbReference type="AlphaFoldDB" id="S7UKZ7"/>
<dbReference type="Proteomes" id="UP000014975">
    <property type="component" value="Unassembled WGS sequence"/>
</dbReference>
<dbReference type="PANTHER" id="PTHR33371">
    <property type="entry name" value="INTERMEMBRANE PHOSPHOLIPID TRANSPORT SYSTEM BINDING PROTEIN MLAD-RELATED"/>
    <property type="match status" value="1"/>
</dbReference>
<dbReference type="NCBIfam" id="TIGR04430">
    <property type="entry name" value="OM_asym_MlaD"/>
    <property type="match status" value="1"/>
</dbReference>
<feature type="transmembrane region" description="Helical" evidence="1">
    <location>
        <begin position="6"/>
        <end position="28"/>
    </location>
</feature>
<evidence type="ECO:0000256" key="1">
    <source>
        <dbReference type="SAM" id="Phobius"/>
    </source>
</evidence>
<evidence type="ECO:0000313" key="3">
    <source>
        <dbReference type="EMBL" id="EPR32998.1"/>
    </source>
</evidence>
<dbReference type="Pfam" id="PF02470">
    <property type="entry name" value="MlaD"/>
    <property type="match status" value="1"/>
</dbReference>
<protein>
    <submittedName>
        <fullName evidence="3">Mammalian cell entry related domain protein</fullName>
    </submittedName>
</protein>
<dbReference type="eggNOG" id="COG1463">
    <property type="taxonomic scope" value="Bacteria"/>
</dbReference>
<dbReference type="PATRIC" id="fig|1121439.3.peg.1791"/>
<dbReference type="GO" id="GO:0015914">
    <property type="term" value="P:phospholipid transport"/>
    <property type="evidence" value="ECO:0007669"/>
    <property type="project" value="InterPro"/>
</dbReference>
<dbReference type="RefSeq" id="WP_020887133.1">
    <property type="nucleotide sequence ID" value="NZ_ATHI01000026.1"/>
</dbReference>
<feature type="domain" description="Mce/MlaD" evidence="2">
    <location>
        <begin position="40"/>
        <end position="117"/>
    </location>
</feature>
<dbReference type="InterPro" id="IPR003399">
    <property type="entry name" value="Mce/MlaD"/>
</dbReference>
<dbReference type="InterPro" id="IPR052336">
    <property type="entry name" value="MlaD_Phospholipid_Transporter"/>
</dbReference>
<dbReference type="STRING" id="1121439.dsat_0439"/>
<dbReference type="PANTHER" id="PTHR33371:SF4">
    <property type="entry name" value="INTERMEMBRANE PHOSPHOLIPID TRANSPORT SYSTEM BINDING PROTEIN MLAD"/>
    <property type="match status" value="1"/>
</dbReference>
<organism evidence="3 4">
    <name type="scientific">Alkalidesulfovibrio alkalitolerans DSM 16529</name>
    <dbReference type="NCBI Taxonomy" id="1121439"/>
    <lineage>
        <taxon>Bacteria</taxon>
        <taxon>Pseudomonadati</taxon>
        <taxon>Thermodesulfobacteriota</taxon>
        <taxon>Desulfovibrionia</taxon>
        <taxon>Desulfovibrionales</taxon>
        <taxon>Desulfovibrionaceae</taxon>
        <taxon>Alkalidesulfovibrio</taxon>
    </lineage>
</organism>
<evidence type="ECO:0000259" key="2">
    <source>
        <dbReference type="Pfam" id="PF02470"/>
    </source>
</evidence>
<keyword evidence="1" id="KW-0472">Membrane</keyword>
<sequence>MSGNRVKLELAVGVFVFICLLSVGYLTIKLGKMELVGGDNYPLEAKFTSVTGLRAGSSVEVAGVPIGRVGSISLDPQDMAAVVTLRIANSVRLSDDSIASIKTSGLIGDKFVEISPGGSGDFLAAGGRIVDTQSAVDIEGLISKYAFGNVEK</sequence>